<evidence type="ECO:0000256" key="3">
    <source>
        <dbReference type="ARBA" id="ARBA00016943"/>
    </source>
</evidence>
<comment type="similarity">
    <text evidence="1">Belongs to the carbohydrate kinase pfkB family.</text>
</comment>
<evidence type="ECO:0000256" key="1">
    <source>
        <dbReference type="ARBA" id="ARBA00005380"/>
    </source>
</evidence>
<feature type="domain" description="Carbohydrate kinase PfkB" evidence="13">
    <location>
        <begin position="2"/>
        <end position="292"/>
    </location>
</feature>
<feature type="binding site" evidence="12">
    <location>
        <begin position="37"/>
        <end position="41"/>
    </location>
    <ligand>
        <name>substrate</name>
    </ligand>
</feature>
<keyword evidence="12" id="KW-0963">Cytoplasm</keyword>
<name>A0A841GTL8_9BACT</name>
<evidence type="ECO:0000256" key="11">
    <source>
        <dbReference type="ARBA" id="ARBA00023277"/>
    </source>
</evidence>
<keyword evidence="5 12" id="KW-0479">Metal-binding</keyword>
<evidence type="ECO:0000256" key="12">
    <source>
        <dbReference type="HAMAP-Rule" id="MF_01987"/>
    </source>
</evidence>
<dbReference type="EC" id="2.7.1.15" evidence="2 12"/>
<proteinExistence type="inferred from homology"/>
<feature type="binding site" evidence="12">
    <location>
        <position position="246"/>
    </location>
    <ligand>
        <name>K(+)</name>
        <dbReference type="ChEBI" id="CHEBI:29103"/>
    </ligand>
</feature>
<keyword evidence="4 12" id="KW-0808">Transferase</keyword>
<comment type="similarity">
    <text evidence="12">Belongs to the carbohydrate kinase PfkB family. Ribokinase subfamily.</text>
</comment>
<evidence type="ECO:0000256" key="9">
    <source>
        <dbReference type="ARBA" id="ARBA00022842"/>
    </source>
</evidence>
<evidence type="ECO:0000256" key="8">
    <source>
        <dbReference type="ARBA" id="ARBA00022840"/>
    </source>
</evidence>
<keyword evidence="8 12" id="KW-0067">ATP-binding</keyword>
<dbReference type="GO" id="GO:0046872">
    <property type="term" value="F:metal ion binding"/>
    <property type="evidence" value="ECO:0007669"/>
    <property type="project" value="UniProtKB-KW"/>
</dbReference>
<comment type="catalytic activity">
    <reaction evidence="12">
        <text>D-ribose + ATP = D-ribose 5-phosphate + ADP + H(+)</text>
        <dbReference type="Rhea" id="RHEA:13697"/>
        <dbReference type="ChEBI" id="CHEBI:15378"/>
        <dbReference type="ChEBI" id="CHEBI:30616"/>
        <dbReference type="ChEBI" id="CHEBI:47013"/>
        <dbReference type="ChEBI" id="CHEBI:78346"/>
        <dbReference type="ChEBI" id="CHEBI:456216"/>
        <dbReference type="EC" id="2.7.1.15"/>
    </reaction>
</comment>
<keyword evidence="15" id="KW-1185">Reference proteome</keyword>
<dbReference type="InterPro" id="IPR002139">
    <property type="entry name" value="Ribo/fructo_kinase"/>
</dbReference>
<dbReference type="Proteomes" id="UP000555828">
    <property type="component" value="Unassembled WGS sequence"/>
</dbReference>
<keyword evidence="7 12" id="KW-0418">Kinase</keyword>
<dbReference type="InterPro" id="IPR011611">
    <property type="entry name" value="PfkB_dom"/>
</dbReference>
<feature type="binding site" evidence="12">
    <location>
        <begin position="249"/>
        <end position="250"/>
    </location>
    <ligand>
        <name>ATP</name>
        <dbReference type="ChEBI" id="CHEBI:30616"/>
    </ligand>
</feature>
<comment type="pathway">
    <text evidence="12">Carbohydrate metabolism; D-ribose degradation; D-ribose 5-phosphate from beta-D-ribopyranose: step 2/2.</text>
</comment>
<dbReference type="UniPathway" id="UPA00916">
    <property type="reaction ID" value="UER00889"/>
</dbReference>
<feature type="binding site" evidence="12">
    <location>
        <position position="250"/>
    </location>
    <ligand>
        <name>substrate</name>
    </ligand>
</feature>
<comment type="caution">
    <text evidence="12">Lacks conserved residue(s) required for the propagation of feature annotation.</text>
</comment>
<sequence length="302" mass="33586">MIAVVGSSNMDVVLTVERFTLPGETQKAQKLEFFPGGKGSNQAVSIAKLSKKNSNVYFLTCIGNDSYGRALKDQYDKLNIEGYLEVDDNNGLAFIEVTRKGENRIVIYPGANRNLTKEIIKKHEAKLLEADYILLQNEIPFESTLYAAQLFSKNGKIVIFDPAPISGIEKEIFQFVDFLTPNEEEVKFLTEKFFGKFVSYEDSYFKLKSLGIKKLIVKLGSKGVIYFEGDKRMEIPSFKVKAVDTTAAGDVFNGAFAVALHENLDIKKSLEFASAAAALSVTKKGAQNSIPSRKEVENFLNI</sequence>
<evidence type="ECO:0000259" key="13">
    <source>
        <dbReference type="Pfam" id="PF00294"/>
    </source>
</evidence>
<dbReference type="Pfam" id="PF00294">
    <property type="entry name" value="PfkB"/>
    <property type="match status" value="1"/>
</dbReference>
<dbReference type="PANTHER" id="PTHR10584:SF166">
    <property type="entry name" value="RIBOKINASE"/>
    <property type="match status" value="1"/>
</dbReference>
<organism evidence="14 15">
    <name type="scientific">Thermosipho japonicus</name>
    <dbReference type="NCBI Taxonomy" id="90323"/>
    <lineage>
        <taxon>Bacteria</taxon>
        <taxon>Thermotogati</taxon>
        <taxon>Thermotogota</taxon>
        <taxon>Thermotogae</taxon>
        <taxon>Thermotogales</taxon>
        <taxon>Fervidobacteriaceae</taxon>
        <taxon>Thermosipho</taxon>
    </lineage>
</organism>
<dbReference type="NCBIfam" id="TIGR02152">
    <property type="entry name" value="D_ribokin_bact"/>
    <property type="match status" value="1"/>
</dbReference>
<feature type="binding site" evidence="12">
    <location>
        <position position="285"/>
    </location>
    <ligand>
        <name>K(+)</name>
        <dbReference type="ChEBI" id="CHEBI:29103"/>
    </ligand>
</feature>
<feature type="binding site" evidence="12">
    <location>
        <position position="244"/>
    </location>
    <ligand>
        <name>K(+)</name>
        <dbReference type="ChEBI" id="CHEBI:29103"/>
    </ligand>
</feature>
<keyword evidence="6 12" id="KW-0547">Nucleotide-binding</keyword>
<evidence type="ECO:0000256" key="4">
    <source>
        <dbReference type="ARBA" id="ARBA00022679"/>
    </source>
</evidence>
<feature type="binding site" evidence="12">
    <location>
        <position position="138"/>
    </location>
    <ligand>
        <name>substrate</name>
    </ligand>
</feature>
<feature type="binding site" evidence="12">
    <location>
        <begin position="218"/>
        <end position="223"/>
    </location>
    <ligand>
        <name>ATP</name>
        <dbReference type="ChEBI" id="CHEBI:30616"/>
    </ligand>
</feature>
<dbReference type="InterPro" id="IPR002173">
    <property type="entry name" value="Carboh/pur_kinase_PfkB_CS"/>
</dbReference>
<feature type="binding site" evidence="12">
    <location>
        <position position="289"/>
    </location>
    <ligand>
        <name>K(+)</name>
        <dbReference type="ChEBI" id="CHEBI:29103"/>
    </ligand>
</feature>
<comment type="activity regulation">
    <text evidence="12">Activated by a monovalent cation that binds near, but not in, the active site. The most likely occupant of the site in vivo is potassium. Ion binding induces a conformational change that may alter substrate affinity.</text>
</comment>
<comment type="caution">
    <text evidence="14">The sequence shown here is derived from an EMBL/GenBank/DDBJ whole genome shotgun (WGS) entry which is preliminary data.</text>
</comment>
<dbReference type="GO" id="GO:0005829">
    <property type="term" value="C:cytosol"/>
    <property type="evidence" value="ECO:0007669"/>
    <property type="project" value="TreeGrafter"/>
</dbReference>
<dbReference type="PANTHER" id="PTHR10584">
    <property type="entry name" value="SUGAR KINASE"/>
    <property type="match status" value="1"/>
</dbReference>
<comment type="subunit">
    <text evidence="12">Homodimer.</text>
</comment>
<gene>
    <name evidence="12" type="primary">rbsK</name>
    <name evidence="14" type="ORF">HNP65_001162</name>
</gene>
<dbReference type="RefSeq" id="WP_184619361.1">
    <property type="nucleotide sequence ID" value="NZ_JACHEX010000003.1"/>
</dbReference>
<feature type="active site" description="Proton acceptor" evidence="12">
    <location>
        <position position="250"/>
    </location>
</feature>
<dbReference type="InterPro" id="IPR011877">
    <property type="entry name" value="Ribokinase"/>
</dbReference>
<reference evidence="14 15" key="1">
    <citation type="submission" date="2020-08" db="EMBL/GenBank/DDBJ databases">
        <title>Genomic Encyclopedia of Type Strains, Phase IV (KMG-IV): sequencing the most valuable type-strain genomes for metagenomic binning, comparative biology and taxonomic classification.</title>
        <authorList>
            <person name="Goeker M."/>
        </authorList>
    </citation>
    <scope>NUCLEOTIDE SEQUENCE [LARGE SCALE GENOMIC DNA]</scope>
    <source>
        <strain evidence="14 15">DSM 13481</strain>
    </source>
</reference>
<dbReference type="AlphaFoldDB" id="A0A841GTL8"/>
<keyword evidence="11 12" id="KW-0119">Carbohydrate metabolism</keyword>
<dbReference type="EMBL" id="JACHEX010000003">
    <property type="protein sequence ID" value="MBB6062710.1"/>
    <property type="molecule type" value="Genomic_DNA"/>
</dbReference>
<dbReference type="Gene3D" id="3.40.1190.20">
    <property type="match status" value="1"/>
</dbReference>
<dbReference type="GO" id="GO:0004747">
    <property type="term" value="F:ribokinase activity"/>
    <property type="evidence" value="ECO:0007669"/>
    <property type="project" value="UniProtKB-UniRule"/>
</dbReference>
<dbReference type="HAMAP" id="MF_01987">
    <property type="entry name" value="Ribokinase"/>
    <property type="match status" value="1"/>
</dbReference>
<dbReference type="SUPFAM" id="SSF53613">
    <property type="entry name" value="Ribokinase-like"/>
    <property type="match status" value="1"/>
</dbReference>
<comment type="cofactor">
    <cofactor evidence="12">
        <name>Mg(2+)</name>
        <dbReference type="ChEBI" id="CHEBI:18420"/>
    </cofactor>
    <text evidence="12">Requires a divalent cation, most likely magnesium in vivo, as an electrophilic catalyst to aid phosphoryl group transfer. It is the chelate of the metal and the nucleotide that is the actual substrate.</text>
</comment>
<protein>
    <recommendedName>
        <fullName evidence="3 12">Ribokinase</fullName>
        <shortName evidence="12">RK</shortName>
        <ecNumber evidence="2 12">2.7.1.15</ecNumber>
    </recommendedName>
</protein>
<evidence type="ECO:0000256" key="6">
    <source>
        <dbReference type="ARBA" id="ARBA00022741"/>
    </source>
</evidence>
<comment type="function">
    <text evidence="12">Catalyzes the phosphorylation of ribose at O-5 in a reaction requiring ATP and magnesium. The resulting D-ribose-5-phosphate can then be used either for sythesis of nucleotides, histidine, and tryptophan, or as a component of the pentose phosphate pathway.</text>
</comment>
<evidence type="ECO:0000256" key="5">
    <source>
        <dbReference type="ARBA" id="ARBA00022723"/>
    </source>
</evidence>
<evidence type="ECO:0000256" key="10">
    <source>
        <dbReference type="ARBA" id="ARBA00022958"/>
    </source>
</evidence>
<feature type="binding site" evidence="12">
    <location>
        <position position="182"/>
    </location>
    <ligand>
        <name>ATP</name>
        <dbReference type="ChEBI" id="CHEBI:30616"/>
    </ligand>
</feature>
<dbReference type="InterPro" id="IPR029056">
    <property type="entry name" value="Ribokinase-like"/>
</dbReference>
<keyword evidence="9 12" id="KW-0460">Magnesium</keyword>
<feature type="binding site" evidence="12">
    <location>
        <position position="283"/>
    </location>
    <ligand>
        <name>K(+)</name>
        <dbReference type="ChEBI" id="CHEBI:29103"/>
    </ligand>
</feature>
<dbReference type="CDD" id="cd01174">
    <property type="entry name" value="ribokinase"/>
    <property type="match status" value="1"/>
</dbReference>
<dbReference type="PRINTS" id="PR00990">
    <property type="entry name" value="RIBOKINASE"/>
</dbReference>
<evidence type="ECO:0000256" key="2">
    <source>
        <dbReference type="ARBA" id="ARBA00012035"/>
    </source>
</evidence>
<comment type="subcellular location">
    <subcellularLocation>
        <location evidence="12">Cytoplasm</location>
    </subcellularLocation>
</comment>
<keyword evidence="10 12" id="KW-0630">Potassium</keyword>
<accession>A0A841GTL8</accession>
<evidence type="ECO:0000256" key="7">
    <source>
        <dbReference type="ARBA" id="ARBA00022777"/>
    </source>
</evidence>
<feature type="binding site" evidence="12">
    <location>
        <position position="280"/>
    </location>
    <ligand>
        <name>K(+)</name>
        <dbReference type="ChEBI" id="CHEBI:29103"/>
    </ligand>
</feature>
<evidence type="ECO:0000313" key="15">
    <source>
        <dbReference type="Proteomes" id="UP000555828"/>
    </source>
</evidence>
<dbReference type="PROSITE" id="PS00584">
    <property type="entry name" value="PFKB_KINASES_2"/>
    <property type="match status" value="1"/>
</dbReference>
<feature type="binding site" evidence="12">
    <location>
        <begin position="9"/>
        <end position="11"/>
    </location>
    <ligand>
        <name>substrate</name>
    </ligand>
</feature>
<evidence type="ECO:0000313" key="14">
    <source>
        <dbReference type="EMBL" id="MBB6062710.1"/>
    </source>
</evidence>
<dbReference type="GO" id="GO:0005524">
    <property type="term" value="F:ATP binding"/>
    <property type="evidence" value="ECO:0007669"/>
    <property type="project" value="UniProtKB-UniRule"/>
</dbReference>
<dbReference type="GO" id="GO:0019303">
    <property type="term" value="P:D-ribose catabolic process"/>
    <property type="evidence" value="ECO:0007669"/>
    <property type="project" value="UniProtKB-UniRule"/>
</dbReference>